<dbReference type="SMART" id="SM00368">
    <property type="entry name" value="LRR_RI"/>
    <property type="match status" value="1"/>
</dbReference>
<dbReference type="GO" id="GO:0005930">
    <property type="term" value="C:axoneme"/>
    <property type="evidence" value="ECO:0007669"/>
    <property type="project" value="UniProtKB-SubCell"/>
</dbReference>
<dbReference type="SUPFAM" id="SSF52047">
    <property type="entry name" value="RNI-like"/>
    <property type="match status" value="1"/>
</dbReference>
<evidence type="ECO:0000313" key="2">
    <source>
        <dbReference type="EMBL" id="JAC66378.1"/>
    </source>
</evidence>
<reference evidence="2" key="1">
    <citation type="submission" date="2014-05" db="EMBL/GenBank/DDBJ databases">
        <title>The transcriptome of the halophilic microalga Tetraselmis sp. GSL018 isolated from the Great Salt Lake, Utah.</title>
        <authorList>
            <person name="Jinkerson R.E."/>
            <person name="D'Adamo S."/>
            <person name="Posewitz M.C."/>
        </authorList>
    </citation>
    <scope>NUCLEOTIDE SEQUENCE</scope>
    <source>
        <strain evidence="2">GSL018</strain>
    </source>
</reference>
<protein>
    <submittedName>
        <fullName evidence="2">Uncharacterized protein</fullName>
    </submittedName>
</protein>
<dbReference type="Gene3D" id="3.80.10.10">
    <property type="entry name" value="Ribonuclease Inhibitor"/>
    <property type="match status" value="1"/>
</dbReference>
<dbReference type="AlphaFoldDB" id="A0A061R315"/>
<gene>
    <name evidence="2" type="ORF">TSPGSL018_13832</name>
</gene>
<evidence type="ECO:0000256" key="1">
    <source>
        <dbReference type="ARBA" id="ARBA00004430"/>
    </source>
</evidence>
<sequence>MGNLLGEAVERLRRNDPGLTQLCLKDNRIGDKGAKALAEALRH</sequence>
<accession>A0A061R315</accession>
<dbReference type="EMBL" id="GBEZ01020279">
    <property type="protein sequence ID" value="JAC66378.1"/>
    <property type="molecule type" value="Transcribed_RNA"/>
</dbReference>
<feature type="non-terminal residue" evidence="2">
    <location>
        <position position="43"/>
    </location>
</feature>
<organism evidence="2">
    <name type="scientific">Tetraselmis sp. GSL018</name>
    <dbReference type="NCBI Taxonomy" id="582737"/>
    <lineage>
        <taxon>Eukaryota</taxon>
        <taxon>Viridiplantae</taxon>
        <taxon>Chlorophyta</taxon>
        <taxon>core chlorophytes</taxon>
        <taxon>Chlorodendrophyceae</taxon>
        <taxon>Chlorodendrales</taxon>
        <taxon>Chlorodendraceae</taxon>
        <taxon>Tetraselmis</taxon>
    </lineage>
</organism>
<dbReference type="InterPro" id="IPR032675">
    <property type="entry name" value="LRR_dom_sf"/>
</dbReference>
<name>A0A061R315_9CHLO</name>
<proteinExistence type="predicted"/>
<comment type="subcellular location">
    <subcellularLocation>
        <location evidence="1">Cytoplasm</location>
        <location evidence="1">Cytoskeleton</location>
        <location evidence="1">Cilium axoneme</location>
    </subcellularLocation>
</comment>